<evidence type="ECO:0000256" key="2">
    <source>
        <dbReference type="SAM" id="Coils"/>
    </source>
</evidence>
<feature type="coiled-coil region" evidence="2">
    <location>
        <begin position="49"/>
        <end position="76"/>
    </location>
</feature>
<evidence type="ECO:0000256" key="1">
    <source>
        <dbReference type="ARBA" id="ARBA00010552"/>
    </source>
</evidence>
<dbReference type="EMBL" id="JBHSMI010000052">
    <property type="protein sequence ID" value="MFC5406444.1"/>
    <property type="molecule type" value="Genomic_DNA"/>
</dbReference>
<dbReference type="PANTHER" id="PTHR11803:SF58">
    <property type="entry name" value="PROTEIN HMF1-RELATED"/>
    <property type="match status" value="1"/>
</dbReference>
<accession>A0ABW0I0T5</accession>
<proteinExistence type="inferred from homology"/>
<evidence type="ECO:0000313" key="3">
    <source>
        <dbReference type="EMBL" id="MFC5406444.1"/>
    </source>
</evidence>
<comment type="caution">
    <text evidence="3">The sequence shown here is derived from an EMBL/GenBank/DDBJ whole genome shotgun (WGS) entry which is preliminary data.</text>
</comment>
<name>A0ABW0I0T5_9BACL</name>
<dbReference type="InterPro" id="IPR006056">
    <property type="entry name" value="RidA"/>
</dbReference>
<comment type="similarity">
    <text evidence="1">Belongs to the RutC family.</text>
</comment>
<keyword evidence="2" id="KW-0175">Coiled coil</keyword>
<dbReference type="InterPro" id="IPR006175">
    <property type="entry name" value="YjgF/YER057c/UK114"/>
</dbReference>
<protein>
    <submittedName>
        <fullName evidence="3">Rid family detoxifying hydrolase</fullName>
    </submittedName>
</protein>
<dbReference type="CDD" id="cd00448">
    <property type="entry name" value="YjgF_YER057c_UK114_family"/>
    <property type="match status" value="1"/>
</dbReference>
<dbReference type="Proteomes" id="UP001596113">
    <property type="component" value="Unassembled WGS sequence"/>
</dbReference>
<keyword evidence="3" id="KW-0378">Hydrolase</keyword>
<gene>
    <name evidence="3" type="ORF">ACFPOF_27245</name>
</gene>
<evidence type="ECO:0000313" key="4">
    <source>
        <dbReference type="Proteomes" id="UP001596113"/>
    </source>
</evidence>
<organism evidence="3 4">
    <name type="scientific">Cohnella soli</name>
    <dbReference type="NCBI Taxonomy" id="425005"/>
    <lineage>
        <taxon>Bacteria</taxon>
        <taxon>Bacillati</taxon>
        <taxon>Bacillota</taxon>
        <taxon>Bacilli</taxon>
        <taxon>Bacillales</taxon>
        <taxon>Paenibacillaceae</taxon>
        <taxon>Cohnella</taxon>
    </lineage>
</organism>
<dbReference type="NCBIfam" id="TIGR00004">
    <property type="entry name" value="Rid family detoxifying hydrolase"/>
    <property type="match status" value="1"/>
</dbReference>
<dbReference type="InterPro" id="IPR035959">
    <property type="entry name" value="RutC-like_sf"/>
</dbReference>
<keyword evidence="4" id="KW-1185">Reference proteome</keyword>
<sequence>MKEVIFTNKAQHPGGMPYSQAIKNGNTIFVAGQGPFDPESGQLVGQTLDEQARRALDNLKAILEAANSNLNDVVKVTVLLGKGAGFDDFNKIYKEYFQEPYPARTIYGVELGGFMVQIDAIAIISQAQ</sequence>
<dbReference type="PANTHER" id="PTHR11803">
    <property type="entry name" value="2-IMINOBUTANOATE/2-IMINOPROPANOATE DEAMINASE RIDA"/>
    <property type="match status" value="1"/>
</dbReference>
<dbReference type="GO" id="GO:0016787">
    <property type="term" value="F:hydrolase activity"/>
    <property type="evidence" value="ECO:0007669"/>
    <property type="project" value="UniProtKB-KW"/>
</dbReference>
<reference evidence="4" key="1">
    <citation type="journal article" date="2019" name="Int. J. Syst. Evol. Microbiol.">
        <title>The Global Catalogue of Microorganisms (GCM) 10K type strain sequencing project: providing services to taxonomists for standard genome sequencing and annotation.</title>
        <authorList>
            <consortium name="The Broad Institute Genomics Platform"/>
            <consortium name="The Broad Institute Genome Sequencing Center for Infectious Disease"/>
            <person name="Wu L."/>
            <person name="Ma J."/>
        </authorList>
    </citation>
    <scope>NUCLEOTIDE SEQUENCE [LARGE SCALE GENOMIC DNA]</scope>
    <source>
        <strain evidence="4">CGMCC 1.18575</strain>
    </source>
</reference>
<dbReference type="SUPFAM" id="SSF55298">
    <property type="entry name" value="YjgF-like"/>
    <property type="match status" value="1"/>
</dbReference>
<dbReference type="Gene3D" id="3.30.1330.40">
    <property type="entry name" value="RutC-like"/>
    <property type="match status" value="1"/>
</dbReference>
<dbReference type="RefSeq" id="WP_378138519.1">
    <property type="nucleotide sequence ID" value="NZ_JBHSMI010000052.1"/>
</dbReference>
<dbReference type="Pfam" id="PF01042">
    <property type="entry name" value="Ribonuc_L-PSP"/>
    <property type="match status" value="1"/>
</dbReference>